<organism evidence="2 3">
    <name type="scientific">Actinomadura vinacea</name>
    <dbReference type="NCBI Taxonomy" id="115336"/>
    <lineage>
        <taxon>Bacteria</taxon>
        <taxon>Bacillati</taxon>
        <taxon>Actinomycetota</taxon>
        <taxon>Actinomycetes</taxon>
        <taxon>Streptosporangiales</taxon>
        <taxon>Thermomonosporaceae</taxon>
        <taxon>Actinomadura</taxon>
    </lineage>
</organism>
<comment type="caution">
    <text evidence="2">The sequence shown here is derived from an EMBL/GenBank/DDBJ whole genome shotgun (WGS) entry which is preliminary data.</text>
</comment>
<protein>
    <submittedName>
        <fullName evidence="2">Uncharacterized protein</fullName>
    </submittedName>
</protein>
<keyword evidence="1" id="KW-1133">Transmembrane helix</keyword>
<feature type="transmembrane region" description="Helical" evidence="1">
    <location>
        <begin position="28"/>
        <end position="49"/>
    </location>
</feature>
<reference evidence="2 3" key="1">
    <citation type="journal article" date="2019" name="Int. J. Syst. Evol. Microbiol.">
        <title>The Global Catalogue of Microorganisms (GCM) 10K type strain sequencing project: providing services to taxonomists for standard genome sequencing and annotation.</title>
        <authorList>
            <consortium name="The Broad Institute Genomics Platform"/>
            <consortium name="The Broad Institute Genome Sequencing Center for Infectious Disease"/>
            <person name="Wu L."/>
            <person name="Ma J."/>
        </authorList>
    </citation>
    <scope>NUCLEOTIDE SEQUENCE [LARGE SCALE GENOMIC DNA]</scope>
    <source>
        <strain evidence="2 3">JCM 3325</strain>
    </source>
</reference>
<gene>
    <name evidence="2" type="ORF">GCM10010191_53690</name>
</gene>
<evidence type="ECO:0000256" key="1">
    <source>
        <dbReference type="SAM" id="Phobius"/>
    </source>
</evidence>
<proteinExistence type="predicted"/>
<keyword evidence="1" id="KW-0812">Transmembrane</keyword>
<name>A0ABN3JMX4_9ACTN</name>
<evidence type="ECO:0000313" key="3">
    <source>
        <dbReference type="Proteomes" id="UP001501231"/>
    </source>
</evidence>
<evidence type="ECO:0000313" key="2">
    <source>
        <dbReference type="EMBL" id="GAA2432947.1"/>
    </source>
</evidence>
<keyword evidence="1" id="KW-0472">Membrane</keyword>
<dbReference type="EMBL" id="BAAARW010000020">
    <property type="protein sequence ID" value="GAA2432947.1"/>
    <property type="molecule type" value="Genomic_DNA"/>
</dbReference>
<dbReference type="RefSeq" id="WP_344592525.1">
    <property type="nucleotide sequence ID" value="NZ_BAAARW010000020.1"/>
</dbReference>
<keyword evidence="3" id="KW-1185">Reference proteome</keyword>
<sequence>MRDDPGEPVFVRSKWGANNYVFNWRNPVGRVLIVVTLLAAIVVLGSLYAS</sequence>
<dbReference type="Proteomes" id="UP001501231">
    <property type="component" value="Unassembled WGS sequence"/>
</dbReference>
<accession>A0ABN3JMX4</accession>